<dbReference type="InterPro" id="IPR000033">
    <property type="entry name" value="LDLR_classB_rpt"/>
</dbReference>
<dbReference type="GO" id="GO:0060070">
    <property type="term" value="P:canonical Wnt signaling pathway"/>
    <property type="evidence" value="ECO:0007669"/>
    <property type="project" value="TreeGrafter"/>
</dbReference>
<dbReference type="EMBL" id="CACVKT020008612">
    <property type="protein sequence ID" value="CAC5416230.1"/>
    <property type="molecule type" value="Genomic_DNA"/>
</dbReference>
<accession>A0A6J8E749</accession>
<gene>
    <name evidence="2" type="ORF">MCOR_48869</name>
</gene>
<dbReference type="PANTHER" id="PTHR46513">
    <property type="entry name" value="VITELLOGENIN RECEPTOR-LIKE PROTEIN-RELATED-RELATED"/>
    <property type="match status" value="1"/>
</dbReference>
<dbReference type="GO" id="GO:0017147">
    <property type="term" value="F:Wnt-protein binding"/>
    <property type="evidence" value="ECO:0007669"/>
    <property type="project" value="TreeGrafter"/>
</dbReference>
<dbReference type="InterPro" id="IPR011042">
    <property type="entry name" value="6-blade_b-propeller_TolB-like"/>
</dbReference>
<dbReference type="InterPro" id="IPR050778">
    <property type="entry name" value="Cueball_EGF_LRP_Nidogen"/>
</dbReference>
<dbReference type="Proteomes" id="UP000507470">
    <property type="component" value="Unassembled WGS sequence"/>
</dbReference>
<evidence type="ECO:0000313" key="2">
    <source>
        <dbReference type="EMBL" id="CAC5416230.1"/>
    </source>
</evidence>
<dbReference type="SUPFAM" id="SSF63825">
    <property type="entry name" value="YWTD domain"/>
    <property type="match status" value="1"/>
</dbReference>
<sequence>MDEELRLTMTALPALMQTPPDVRYTFHSPSDSNTGSPSLTTDKPIIYNQGNIIGNDVYFWNGEMCSLVLQANDIPFTDSGPNIIAVDGSRLYAVNRKTSIVTTVAVGLHSANQIDYHRSKSFIYFASSHYGSMHRICYPCHTNERETEVIIPEVSDYHPYSIAIDSDHDHIYWSDHNFNAVIRSELDGSNKTVILDSENVVRIGHIALDVNNR</sequence>
<dbReference type="SMART" id="SM00135">
    <property type="entry name" value="LY"/>
    <property type="match status" value="1"/>
</dbReference>
<feature type="repeat" description="LDL-receptor class B" evidence="1">
    <location>
        <begin position="169"/>
        <end position="212"/>
    </location>
</feature>
<dbReference type="Gene3D" id="2.120.10.30">
    <property type="entry name" value="TolB, C-terminal domain"/>
    <property type="match status" value="1"/>
</dbReference>
<evidence type="ECO:0000313" key="3">
    <source>
        <dbReference type="Proteomes" id="UP000507470"/>
    </source>
</evidence>
<evidence type="ECO:0000256" key="1">
    <source>
        <dbReference type="PROSITE-ProRule" id="PRU00461"/>
    </source>
</evidence>
<dbReference type="PANTHER" id="PTHR46513:SF13">
    <property type="entry name" value="EGF-LIKE DOMAIN-CONTAINING PROTEIN"/>
    <property type="match status" value="1"/>
</dbReference>
<dbReference type="GO" id="GO:0005886">
    <property type="term" value="C:plasma membrane"/>
    <property type="evidence" value="ECO:0007669"/>
    <property type="project" value="TreeGrafter"/>
</dbReference>
<organism evidence="2 3">
    <name type="scientific">Mytilus coruscus</name>
    <name type="common">Sea mussel</name>
    <dbReference type="NCBI Taxonomy" id="42192"/>
    <lineage>
        <taxon>Eukaryota</taxon>
        <taxon>Metazoa</taxon>
        <taxon>Spiralia</taxon>
        <taxon>Lophotrochozoa</taxon>
        <taxon>Mollusca</taxon>
        <taxon>Bivalvia</taxon>
        <taxon>Autobranchia</taxon>
        <taxon>Pteriomorphia</taxon>
        <taxon>Mytilida</taxon>
        <taxon>Mytiloidea</taxon>
        <taxon>Mytilidae</taxon>
        <taxon>Mytilinae</taxon>
        <taxon>Mytilus</taxon>
    </lineage>
</organism>
<dbReference type="GO" id="GO:0042813">
    <property type="term" value="F:Wnt receptor activity"/>
    <property type="evidence" value="ECO:0007669"/>
    <property type="project" value="TreeGrafter"/>
</dbReference>
<dbReference type="PROSITE" id="PS51120">
    <property type="entry name" value="LDLRB"/>
    <property type="match status" value="1"/>
</dbReference>
<reference evidence="2 3" key="1">
    <citation type="submission" date="2020-06" db="EMBL/GenBank/DDBJ databases">
        <authorList>
            <person name="Li R."/>
            <person name="Bekaert M."/>
        </authorList>
    </citation>
    <scope>NUCLEOTIDE SEQUENCE [LARGE SCALE GENOMIC DNA]</scope>
    <source>
        <strain evidence="3">wild</strain>
    </source>
</reference>
<dbReference type="AlphaFoldDB" id="A0A6J8E749"/>
<name>A0A6J8E749_MYTCO</name>
<protein>
    <submittedName>
        <fullName evidence="2">Uncharacterized protein</fullName>
    </submittedName>
</protein>
<proteinExistence type="predicted"/>
<keyword evidence="3" id="KW-1185">Reference proteome</keyword>